<keyword evidence="4 5" id="KW-0472">Membrane</keyword>
<dbReference type="PANTHER" id="PTHR13531:SF0">
    <property type="entry name" value="GEO07735P1-RELATED"/>
    <property type="match status" value="1"/>
</dbReference>
<organism evidence="6">
    <name type="scientific">Mantoniella antarctica</name>
    <dbReference type="NCBI Taxonomy" id="81844"/>
    <lineage>
        <taxon>Eukaryota</taxon>
        <taxon>Viridiplantae</taxon>
        <taxon>Chlorophyta</taxon>
        <taxon>Mamiellophyceae</taxon>
        <taxon>Mamiellales</taxon>
        <taxon>Mamiellaceae</taxon>
        <taxon>Mantoniella</taxon>
    </lineage>
</organism>
<feature type="transmembrane region" description="Helical" evidence="5">
    <location>
        <begin position="76"/>
        <end position="94"/>
    </location>
</feature>
<reference evidence="6" key="1">
    <citation type="submission" date="2021-01" db="EMBL/GenBank/DDBJ databases">
        <authorList>
            <person name="Corre E."/>
            <person name="Pelletier E."/>
            <person name="Niang G."/>
            <person name="Scheremetjew M."/>
            <person name="Finn R."/>
            <person name="Kale V."/>
            <person name="Holt S."/>
            <person name="Cochrane G."/>
            <person name="Meng A."/>
            <person name="Brown T."/>
            <person name="Cohen L."/>
        </authorList>
    </citation>
    <scope>NUCLEOTIDE SEQUENCE</scope>
    <source>
        <strain evidence="6">SL-175</strain>
    </source>
</reference>
<dbReference type="InterPro" id="IPR019184">
    <property type="entry name" value="Uncharacterised_TM-17"/>
</dbReference>
<protein>
    <recommendedName>
        <fullName evidence="7">Transmembrane protein 216</fullName>
    </recommendedName>
</protein>
<feature type="transmembrane region" description="Helical" evidence="5">
    <location>
        <begin position="106"/>
        <end position="130"/>
    </location>
</feature>
<evidence type="ECO:0000256" key="3">
    <source>
        <dbReference type="ARBA" id="ARBA00022989"/>
    </source>
</evidence>
<evidence type="ECO:0000256" key="1">
    <source>
        <dbReference type="ARBA" id="ARBA00004141"/>
    </source>
</evidence>
<evidence type="ECO:0000313" key="6">
    <source>
        <dbReference type="EMBL" id="CAD8723444.1"/>
    </source>
</evidence>
<sequence>MAAPSLSLEVFLYFGKLWDVVFWVLTFLLFVYKGVKLPYPPGAYQLEFAYLFLYLLVEPARLFLGSKGNKTRTAGPLYASVALGVFVLLLHVYYVVGQTFILRADFVVNIIAIGFVGMQMLLSLGQVAGLSRSR</sequence>
<feature type="transmembrane region" description="Helical" evidence="5">
    <location>
        <begin position="12"/>
        <end position="32"/>
    </location>
</feature>
<proteinExistence type="predicted"/>
<evidence type="ECO:0000256" key="2">
    <source>
        <dbReference type="ARBA" id="ARBA00022692"/>
    </source>
</evidence>
<evidence type="ECO:0008006" key="7">
    <source>
        <dbReference type="Google" id="ProtNLM"/>
    </source>
</evidence>
<dbReference type="GO" id="GO:1905515">
    <property type="term" value="P:non-motile cilium assembly"/>
    <property type="evidence" value="ECO:0007669"/>
    <property type="project" value="TreeGrafter"/>
</dbReference>
<dbReference type="Pfam" id="PF09799">
    <property type="entry name" value="Transmemb_17"/>
    <property type="match status" value="1"/>
</dbReference>
<dbReference type="GO" id="GO:0016020">
    <property type="term" value="C:membrane"/>
    <property type="evidence" value="ECO:0007669"/>
    <property type="project" value="UniProtKB-SubCell"/>
</dbReference>
<dbReference type="PANTHER" id="PTHR13531">
    <property type="entry name" value="GEO07735P1-RELATED-RELATED"/>
    <property type="match status" value="1"/>
</dbReference>
<keyword evidence="3 5" id="KW-1133">Transmembrane helix</keyword>
<dbReference type="EMBL" id="HBFC01038180">
    <property type="protein sequence ID" value="CAD8723444.1"/>
    <property type="molecule type" value="Transcribed_RNA"/>
</dbReference>
<accession>A0A7S0T2H8</accession>
<comment type="subcellular location">
    <subcellularLocation>
        <location evidence="1">Membrane</location>
        <topology evidence="1">Multi-pass membrane protein</topology>
    </subcellularLocation>
</comment>
<dbReference type="GO" id="GO:0035869">
    <property type="term" value="C:ciliary transition zone"/>
    <property type="evidence" value="ECO:0007669"/>
    <property type="project" value="TreeGrafter"/>
</dbReference>
<name>A0A7S0T2H8_9CHLO</name>
<dbReference type="AlphaFoldDB" id="A0A7S0T2H8"/>
<evidence type="ECO:0000256" key="5">
    <source>
        <dbReference type="SAM" id="Phobius"/>
    </source>
</evidence>
<gene>
    <name evidence="6" type="ORF">MANT1106_LOCUS22660</name>
</gene>
<keyword evidence="2 5" id="KW-0812">Transmembrane</keyword>
<feature type="transmembrane region" description="Helical" evidence="5">
    <location>
        <begin position="44"/>
        <end position="64"/>
    </location>
</feature>
<evidence type="ECO:0000256" key="4">
    <source>
        <dbReference type="ARBA" id="ARBA00023136"/>
    </source>
</evidence>